<evidence type="ECO:0000313" key="2">
    <source>
        <dbReference type="EMBL" id="RKA05257.1"/>
    </source>
</evidence>
<dbReference type="AlphaFoldDB" id="A0AB37NEL2"/>
<evidence type="ECO:0000313" key="3">
    <source>
        <dbReference type="Proteomes" id="UP000272537"/>
    </source>
</evidence>
<keyword evidence="1" id="KW-1133">Transmembrane helix</keyword>
<reference evidence="2 3" key="1">
    <citation type="journal article" date="2018" name="BMC Genomics">
        <title>Genes significantly associated with lineage II food isolates of Listeria monocytogenes.</title>
        <authorList>
            <person name="Pirone-Davies C."/>
            <person name="Chen Y."/>
            <person name="Pightling A."/>
            <person name="Ryan G."/>
            <person name="Wang Y."/>
            <person name="Yao K."/>
            <person name="Hoffmann M."/>
            <person name="Allard M.W."/>
        </authorList>
    </citation>
    <scope>NUCLEOTIDE SEQUENCE [LARGE SCALE GENOMIC DNA]</scope>
    <source>
        <strain evidence="2 3">PNUSAL000550</strain>
    </source>
</reference>
<dbReference type="Proteomes" id="UP000272537">
    <property type="component" value="Unassembled WGS sequence"/>
</dbReference>
<keyword evidence="1" id="KW-0812">Transmembrane</keyword>
<gene>
    <name evidence="2" type="ORF">DYZ80_02778</name>
</gene>
<feature type="transmembrane region" description="Helical" evidence="1">
    <location>
        <begin position="37"/>
        <end position="63"/>
    </location>
</feature>
<keyword evidence="1" id="KW-0472">Membrane</keyword>
<organism evidence="2 3">
    <name type="scientific">Listeria monocytogenes</name>
    <dbReference type="NCBI Taxonomy" id="1639"/>
    <lineage>
        <taxon>Bacteria</taxon>
        <taxon>Bacillati</taxon>
        <taxon>Bacillota</taxon>
        <taxon>Bacilli</taxon>
        <taxon>Bacillales</taxon>
        <taxon>Listeriaceae</taxon>
        <taxon>Listeria</taxon>
    </lineage>
</organism>
<dbReference type="EMBL" id="QXLS01000007">
    <property type="protein sequence ID" value="RKA05257.1"/>
    <property type="molecule type" value="Genomic_DNA"/>
</dbReference>
<evidence type="ECO:0000256" key="1">
    <source>
        <dbReference type="SAM" id="Phobius"/>
    </source>
</evidence>
<name>A0AB37NEL2_LISMN</name>
<accession>A0AB37NEL2</accession>
<sequence>MAFDSLAALQRMRQMEQQAAINGKKIVLKRMNDKLDIWLFVLWFVLLIPTLGISFVLLFVYLFRYFFSKEIYVQDIATYDKFYITRDDWTKYKVNKKMNKKETRKLDV</sequence>
<comment type="caution">
    <text evidence="2">The sequence shown here is derived from an EMBL/GenBank/DDBJ whole genome shotgun (WGS) entry which is preliminary data.</text>
</comment>
<protein>
    <submittedName>
        <fullName evidence="2">Uncharacterized protein</fullName>
    </submittedName>
</protein>
<dbReference type="RefSeq" id="WP_058831838.1">
    <property type="nucleotide sequence ID" value="NZ_FUJG01000014.1"/>
</dbReference>
<proteinExistence type="predicted"/>